<evidence type="ECO:0000313" key="4">
    <source>
        <dbReference type="Proteomes" id="UP000466794"/>
    </source>
</evidence>
<name>A0A7K1V8A0_9NOCA</name>
<evidence type="ECO:0000313" key="3">
    <source>
        <dbReference type="EMBL" id="MVU82308.1"/>
    </source>
</evidence>
<feature type="compositionally biased region" description="Low complexity" evidence="1">
    <location>
        <begin position="21"/>
        <end position="31"/>
    </location>
</feature>
<feature type="region of interest" description="Disordered" evidence="1">
    <location>
        <begin position="1"/>
        <end position="42"/>
    </location>
</feature>
<protein>
    <recommendedName>
        <fullName evidence="2">Immunity protein 35 domain-containing protein</fullName>
    </recommendedName>
</protein>
<dbReference type="Proteomes" id="UP000466794">
    <property type="component" value="Unassembled WGS sequence"/>
</dbReference>
<dbReference type="EMBL" id="WRPP01000008">
    <property type="protein sequence ID" value="MVU82308.1"/>
    <property type="molecule type" value="Genomic_DNA"/>
</dbReference>
<comment type="caution">
    <text evidence="3">The sequence shown here is derived from an EMBL/GenBank/DDBJ whole genome shotgun (WGS) entry which is preliminary data.</text>
</comment>
<feature type="compositionally biased region" description="Basic and acidic residues" evidence="1">
    <location>
        <begin position="32"/>
        <end position="42"/>
    </location>
</feature>
<proteinExistence type="predicted"/>
<evidence type="ECO:0000259" key="2">
    <source>
        <dbReference type="Pfam" id="PF15567"/>
    </source>
</evidence>
<gene>
    <name evidence="3" type="ORF">GPX89_34365</name>
</gene>
<dbReference type="AlphaFoldDB" id="A0A7K1V8A0"/>
<dbReference type="Pfam" id="PF15567">
    <property type="entry name" value="Imm35"/>
    <property type="match status" value="1"/>
</dbReference>
<evidence type="ECO:0000256" key="1">
    <source>
        <dbReference type="SAM" id="MobiDB-lite"/>
    </source>
</evidence>
<accession>A0A7K1V8A0</accession>
<sequence length="136" mass="14746">MSSTEAARSSTWTAKPEPGPTSTTTAASNSSERTERANMDEPQARALAANYLEGFSSAERPLSLYPSSKDYSRCFTFGWNTQRYLETRNMSDSMGPGTGPIVVVKGSGDVWMLSSTPSFDTQLATYAAEHDIELAD</sequence>
<organism evidence="3 4">
    <name type="scientific">Nocardia terrae</name>
    <dbReference type="NCBI Taxonomy" id="2675851"/>
    <lineage>
        <taxon>Bacteria</taxon>
        <taxon>Bacillati</taxon>
        <taxon>Actinomycetota</taxon>
        <taxon>Actinomycetes</taxon>
        <taxon>Mycobacteriales</taxon>
        <taxon>Nocardiaceae</taxon>
        <taxon>Nocardia</taxon>
    </lineage>
</organism>
<dbReference type="InterPro" id="IPR029082">
    <property type="entry name" value="Imm35"/>
</dbReference>
<reference evidence="3 4" key="1">
    <citation type="submission" date="2019-12" db="EMBL/GenBank/DDBJ databases">
        <title>Nocardia sp. nov. ET3-3 isolated from soil.</title>
        <authorList>
            <person name="Kanchanasin P."/>
            <person name="Tanasupawat S."/>
            <person name="Yuki M."/>
            <person name="Kudo T."/>
        </authorList>
    </citation>
    <scope>NUCLEOTIDE SEQUENCE [LARGE SCALE GENOMIC DNA]</scope>
    <source>
        <strain evidence="3 4">ET3-3</strain>
    </source>
</reference>
<keyword evidence="4" id="KW-1185">Reference proteome</keyword>
<feature type="compositionally biased region" description="Polar residues" evidence="1">
    <location>
        <begin position="1"/>
        <end position="13"/>
    </location>
</feature>
<feature type="domain" description="Immunity protein 35" evidence="2">
    <location>
        <begin position="43"/>
        <end position="119"/>
    </location>
</feature>